<reference evidence="2" key="1">
    <citation type="journal article" date="2019" name="Int. J. Syst. Evol. Microbiol.">
        <title>The Global Catalogue of Microorganisms (GCM) 10K type strain sequencing project: providing services to taxonomists for standard genome sequencing and annotation.</title>
        <authorList>
            <consortium name="The Broad Institute Genomics Platform"/>
            <consortium name="The Broad Institute Genome Sequencing Center for Infectious Disease"/>
            <person name="Wu L."/>
            <person name="Ma J."/>
        </authorList>
    </citation>
    <scope>NUCLEOTIDE SEQUENCE [LARGE SCALE GENOMIC DNA]</scope>
    <source>
        <strain evidence="2">CAIM 431</strain>
    </source>
</reference>
<accession>A0ABW4RYL3</accession>
<keyword evidence="2" id="KW-1185">Reference proteome</keyword>
<proteinExistence type="predicted"/>
<evidence type="ECO:0000313" key="1">
    <source>
        <dbReference type="EMBL" id="MFD1890708.1"/>
    </source>
</evidence>
<organism evidence="1 2">
    <name type="scientific">Luteococcus peritonei</name>
    <dbReference type="NCBI Taxonomy" id="88874"/>
    <lineage>
        <taxon>Bacteria</taxon>
        <taxon>Bacillati</taxon>
        <taxon>Actinomycetota</taxon>
        <taxon>Actinomycetes</taxon>
        <taxon>Propionibacteriales</taxon>
        <taxon>Propionibacteriaceae</taxon>
        <taxon>Luteococcus</taxon>
    </lineage>
</organism>
<evidence type="ECO:0000313" key="2">
    <source>
        <dbReference type="Proteomes" id="UP001597326"/>
    </source>
</evidence>
<dbReference type="Proteomes" id="UP001597326">
    <property type="component" value="Unassembled WGS sequence"/>
</dbReference>
<sequence>MNLFTPPEPRPAPERLRARILAEVEQDVLDGRDEDDQRGRPRRWLAPVVAAGLLAALAGGAAVMNGVGLPGPANALSATPEEGLVGDALAWSCRVRHEEQLGLAAQGVVLSPSGRTALAFSSGEQFLLCSASEQAVGTGRMDADGVATLDTTIGDHHLLAAGGQAVGGADRGRLGEDGVRVQDGWWVADRVVPTEALAAEPDALEVVLDGPDGVSAAQMLIPWPGIQRSWGLTGGPLEEACRQAHLPEEGSLSASLASPEGHGLLQVLADGSLQACTADGEAAVTTDPVPAGAVSQPVVLRASGRATTTVVAGRLPQGVTGVQLRTPRGARQATVRDGLWVAEDQASPAQRGLDPQKVWVQMTGSRPQGFWLDWHTAPGDRTSVSSRLPAQWTGQQLARACSTSADRRVVAVSGPGHVVWVETAGAPLVCHAGAGFSYTVEADTSRQRTAKAFHVGKSWRENGAGMFYAAGLLPEGVSHVVFNTPDGPLPATVEHGRWIYEQQMVPFRVSAGPVSVTLTGADGSQTIQLR</sequence>
<dbReference type="RefSeq" id="WP_343872019.1">
    <property type="nucleotide sequence ID" value="NZ_BAAAIX010000004.1"/>
</dbReference>
<name>A0ABW4RYL3_9ACTN</name>
<comment type="caution">
    <text evidence="1">The sequence shown here is derived from an EMBL/GenBank/DDBJ whole genome shotgun (WGS) entry which is preliminary data.</text>
</comment>
<gene>
    <name evidence="1" type="ORF">ACFSCS_11030</name>
</gene>
<protein>
    <submittedName>
        <fullName evidence="1">Uncharacterized protein</fullName>
    </submittedName>
</protein>
<dbReference type="EMBL" id="JBHUFZ010000025">
    <property type="protein sequence ID" value="MFD1890708.1"/>
    <property type="molecule type" value="Genomic_DNA"/>
</dbReference>